<accession>A0ABN2ZSR3</accession>
<name>A0ABN2ZSR3_9ACTN</name>
<keyword evidence="1" id="KW-0808">Transferase</keyword>
<dbReference type="GO" id="GO:0008168">
    <property type="term" value="F:methyltransferase activity"/>
    <property type="evidence" value="ECO:0007669"/>
    <property type="project" value="UniProtKB-KW"/>
</dbReference>
<dbReference type="SUPFAM" id="SSF53335">
    <property type="entry name" value="S-adenosyl-L-methionine-dependent methyltransferases"/>
    <property type="match status" value="1"/>
</dbReference>
<gene>
    <name evidence="1" type="ORF">GCM10009727_47820</name>
</gene>
<dbReference type="EMBL" id="BAAAMR010000043">
    <property type="protein sequence ID" value="GAA2146493.1"/>
    <property type="molecule type" value="Genomic_DNA"/>
</dbReference>
<proteinExistence type="predicted"/>
<protein>
    <submittedName>
        <fullName evidence="1">SAM-dependent methyltransferase</fullName>
    </submittedName>
</protein>
<dbReference type="RefSeq" id="WP_344271029.1">
    <property type="nucleotide sequence ID" value="NZ_BAAAMR010000043.1"/>
</dbReference>
<keyword evidence="2" id="KW-1185">Reference proteome</keyword>
<dbReference type="PIRSF" id="PIRSF017393">
    <property type="entry name" value="MTase_SAV2177"/>
    <property type="match status" value="1"/>
</dbReference>
<dbReference type="InterPro" id="IPR006764">
    <property type="entry name" value="SAM_dep_MeTrfase_SAV2177_type"/>
</dbReference>
<dbReference type="Gene3D" id="3.40.50.150">
    <property type="entry name" value="Vaccinia Virus protein VP39"/>
    <property type="match status" value="1"/>
</dbReference>
<dbReference type="InterPro" id="IPR029063">
    <property type="entry name" value="SAM-dependent_MTases_sf"/>
</dbReference>
<comment type="caution">
    <text evidence="1">The sequence shown here is derived from an EMBL/GenBank/DDBJ whole genome shotgun (WGS) entry which is preliminary data.</text>
</comment>
<dbReference type="Proteomes" id="UP001501020">
    <property type="component" value="Unassembled WGS sequence"/>
</dbReference>
<evidence type="ECO:0000313" key="2">
    <source>
        <dbReference type="Proteomes" id="UP001501020"/>
    </source>
</evidence>
<dbReference type="GO" id="GO:0032259">
    <property type="term" value="P:methylation"/>
    <property type="evidence" value="ECO:0007669"/>
    <property type="project" value="UniProtKB-KW"/>
</dbReference>
<evidence type="ECO:0000313" key="1">
    <source>
        <dbReference type="EMBL" id="GAA2146493.1"/>
    </source>
</evidence>
<keyword evidence="1" id="KW-0489">Methyltransferase</keyword>
<dbReference type="Pfam" id="PF04672">
    <property type="entry name" value="Methyltransf_19"/>
    <property type="match status" value="1"/>
</dbReference>
<sequence>MTENPPIDTSVPHSARVWNHLLGGKDNYEVDRQAAEQFRAMFPQIVDIARADRAFLGRAVRHLAGEAGIRQFLDIGAGLPTMDNTHEVARRTAPDARIVYVDNDPLVLAHAGPLLTSSPEGACDYVHGDLREPEAILERAGATIDFGRPVAVMLLGVVHFIHDDDEVRRILSRLLDAVPSGSSLAITHATLDFDKGRTAQAEAQADWNEKSANPMVPRGRDTIARFFGGLELLPPGIVSMSRWHPERSGVVEVPGYGAVARKA</sequence>
<reference evidence="1 2" key="1">
    <citation type="journal article" date="2019" name="Int. J. Syst. Evol. Microbiol.">
        <title>The Global Catalogue of Microorganisms (GCM) 10K type strain sequencing project: providing services to taxonomists for standard genome sequencing and annotation.</title>
        <authorList>
            <consortium name="The Broad Institute Genomics Platform"/>
            <consortium name="The Broad Institute Genome Sequencing Center for Infectious Disease"/>
            <person name="Wu L."/>
            <person name="Ma J."/>
        </authorList>
    </citation>
    <scope>NUCLEOTIDE SEQUENCE [LARGE SCALE GENOMIC DNA]</scope>
    <source>
        <strain evidence="1 2">JCM 13850</strain>
    </source>
</reference>
<organism evidence="1 2">
    <name type="scientific">Actinomadura napierensis</name>
    <dbReference type="NCBI Taxonomy" id="267854"/>
    <lineage>
        <taxon>Bacteria</taxon>
        <taxon>Bacillati</taxon>
        <taxon>Actinomycetota</taxon>
        <taxon>Actinomycetes</taxon>
        <taxon>Streptosporangiales</taxon>
        <taxon>Thermomonosporaceae</taxon>
        <taxon>Actinomadura</taxon>
    </lineage>
</organism>